<evidence type="ECO:0000313" key="2">
    <source>
        <dbReference type="Proteomes" id="UP000054783"/>
    </source>
</evidence>
<organism evidence="1 2">
    <name type="scientific">Trichinella patagoniensis</name>
    <dbReference type="NCBI Taxonomy" id="990121"/>
    <lineage>
        <taxon>Eukaryota</taxon>
        <taxon>Metazoa</taxon>
        <taxon>Ecdysozoa</taxon>
        <taxon>Nematoda</taxon>
        <taxon>Enoplea</taxon>
        <taxon>Dorylaimia</taxon>
        <taxon>Trichinellida</taxon>
        <taxon>Trichinellidae</taxon>
        <taxon>Trichinella</taxon>
    </lineage>
</organism>
<proteinExistence type="predicted"/>
<name>A0A0V0ZY74_9BILA</name>
<accession>A0A0V0ZY74</accession>
<dbReference type="EMBL" id="JYDQ01000061">
    <property type="protein sequence ID" value="KRY17493.1"/>
    <property type="molecule type" value="Genomic_DNA"/>
</dbReference>
<evidence type="ECO:0000313" key="1">
    <source>
        <dbReference type="EMBL" id="KRY17493.1"/>
    </source>
</evidence>
<dbReference type="AlphaFoldDB" id="A0A0V0ZY74"/>
<keyword evidence="2" id="KW-1185">Reference proteome</keyword>
<dbReference type="Proteomes" id="UP000054783">
    <property type="component" value="Unassembled WGS sequence"/>
</dbReference>
<gene>
    <name evidence="1" type="ORF">T12_16243</name>
</gene>
<protein>
    <submittedName>
        <fullName evidence="1">Uncharacterized protein</fullName>
    </submittedName>
</protein>
<comment type="caution">
    <text evidence="1">The sequence shown here is derived from an EMBL/GenBank/DDBJ whole genome shotgun (WGS) entry which is preliminary data.</text>
</comment>
<sequence>MLNIEWESIINANAHSMSRLTSLNESCETQIPQPTEVLFLKSTLRDSHWIQSRLQMQREAVSCGEQNNNSKFQKRSTVIVTRSE</sequence>
<reference evidence="1 2" key="1">
    <citation type="submission" date="2015-01" db="EMBL/GenBank/DDBJ databases">
        <title>Evolution of Trichinella species and genotypes.</title>
        <authorList>
            <person name="Korhonen P.K."/>
            <person name="Edoardo P."/>
            <person name="Giuseppe L.R."/>
            <person name="Gasser R.B."/>
        </authorList>
    </citation>
    <scope>NUCLEOTIDE SEQUENCE [LARGE SCALE GENOMIC DNA]</scope>
    <source>
        <strain evidence="1">ISS2496</strain>
    </source>
</reference>